<evidence type="ECO:0000256" key="1">
    <source>
        <dbReference type="ARBA" id="ARBA00023122"/>
    </source>
</evidence>
<dbReference type="PROSITE" id="PS51371">
    <property type="entry name" value="CBS"/>
    <property type="match status" value="2"/>
</dbReference>
<dbReference type="InterPro" id="IPR000644">
    <property type="entry name" value="CBS_dom"/>
</dbReference>
<dbReference type="PANTHER" id="PTHR43080">
    <property type="entry name" value="CBS DOMAIN-CONTAINING PROTEIN CBSX3, MITOCHONDRIAL"/>
    <property type="match status" value="1"/>
</dbReference>
<dbReference type="Pfam" id="PF00571">
    <property type="entry name" value="CBS"/>
    <property type="match status" value="2"/>
</dbReference>
<evidence type="ECO:0000313" key="5">
    <source>
        <dbReference type="Proteomes" id="UP001597277"/>
    </source>
</evidence>
<keyword evidence="1 2" id="KW-0129">CBS domain</keyword>
<proteinExistence type="predicted"/>
<comment type="caution">
    <text evidence="4">The sequence shown here is derived from an EMBL/GenBank/DDBJ whole genome shotgun (WGS) entry which is preliminary data.</text>
</comment>
<dbReference type="EMBL" id="JBHUEE010000001">
    <property type="protein sequence ID" value="MFD1716207.1"/>
    <property type="molecule type" value="Genomic_DNA"/>
</dbReference>
<name>A0ABW4KZJ1_9MICO</name>
<accession>A0ABW4KZJ1</accession>
<dbReference type="RefSeq" id="WP_388001658.1">
    <property type="nucleotide sequence ID" value="NZ_JBHUEE010000001.1"/>
</dbReference>
<evidence type="ECO:0000313" key="4">
    <source>
        <dbReference type="EMBL" id="MFD1716207.1"/>
    </source>
</evidence>
<feature type="domain" description="CBS" evidence="3">
    <location>
        <begin position="73"/>
        <end position="128"/>
    </location>
</feature>
<feature type="domain" description="CBS" evidence="3">
    <location>
        <begin position="9"/>
        <end position="66"/>
    </location>
</feature>
<gene>
    <name evidence="4" type="ORF">ACFSE6_00030</name>
</gene>
<keyword evidence="5" id="KW-1185">Reference proteome</keyword>
<dbReference type="InterPro" id="IPR051257">
    <property type="entry name" value="Diverse_CBS-Domain"/>
</dbReference>
<dbReference type="Gene3D" id="3.10.580.10">
    <property type="entry name" value="CBS-domain"/>
    <property type="match status" value="1"/>
</dbReference>
<protein>
    <submittedName>
        <fullName evidence="4">CBS domain-containing protein</fullName>
    </submittedName>
</protein>
<organism evidence="4 5">
    <name type="scientific">Georgenia deserti</name>
    <dbReference type="NCBI Taxonomy" id="2093781"/>
    <lineage>
        <taxon>Bacteria</taxon>
        <taxon>Bacillati</taxon>
        <taxon>Actinomycetota</taxon>
        <taxon>Actinomycetes</taxon>
        <taxon>Micrococcales</taxon>
        <taxon>Bogoriellaceae</taxon>
        <taxon>Georgenia</taxon>
    </lineage>
</organism>
<dbReference type="SMART" id="SM00116">
    <property type="entry name" value="CBS"/>
    <property type="match status" value="2"/>
</dbReference>
<reference evidence="5" key="1">
    <citation type="journal article" date="2019" name="Int. J. Syst. Evol. Microbiol.">
        <title>The Global Catalogue of Microorganisms (GCM) 10K type strain sequencing project: providing services to taxonomists for standard genome sequencing and annotation.</title>
        <authorList>
            <consortium name="The Broad Institute Genomics Platform"/>
            <consortium name="The Broad Institute Genome Sequencing Center for Infectious Disease"/>
            <person name="Wu L."/>
            <person name="Ma J."/>
        </authorList>
    </citation>
    <scope>NUCLEOTIDE SEQUENCE [LARGE SCALE GENOMIC DNA]</scope>
    <source>
        <strain evidence="5">JCM 17130</strain>
    </source>
</reference>
<dbReference type="InterPro" id="IPR046342">
    <property type="entry name" value="CBS_dom_sf"/>
</dbReference>
<dbReference type="Proteomes" id="UP001597277">
    <property type="component" value="Unassembled WGS sequence"/>
</dbReference>
<dbReference type="SUPFAM" id="SSF54631">
    <property type="entry name" value="CBS-domain pair"/>
    <property type="match status" value="1"/>
</dbReference>
<dbReference type="PANTHER" id="PTHR43080:SF2">
    <property type="entry name" value="CBS DOMAIN-CONTAINING PROTEIN"/>
    <property type="match status" value="1"/>
</dbReference>
<evidence type="ECO:0000256" key="2">
    <source>
        <dbReference type="PROSITE-ProRule" id="PRU00703"/>
    </source>
</evidence>
<sequence>MAGTVEDIMTANPTTIRANQSVREAAELMRAQDIGDLVVLEDGAPVGIVTDRDLVVRVLADGGTAEDEVRRACSTGLVSVSPDDPQDRAVALMRDRAVRRVPVTRGEDLVGILSIGDLAMERDQQSALADISAQRPNE</sequence>
<evidence type="ECO:0000259" key="3">
    <source>
        <dbReference type="PROSITE" id="PS51371"/>
    </source>
</evidence>